<evidence type="ECO:0000256" key="1">
    <source>
        <dbReference type="SAM" id="MobiDB-lite"/>
    </source>
</evidence>
<name>A0AA35Q3W5_9HYPO</name>
<dbReference type="Gene3D" id="1.25.40.20">
    <property type="entry name" value="Ankyrin repeat-containing domain"/>
    <property type="match status" value="1"/>
</dbReference>
<comment type="caution">
    <text evidence="2">The sequence shown here is derived from an EMBL/GenBank/DDBJ whole genome shotgun (WGS) entry which is preliminary data.</text>
</comment>
<dbReference type="AlphaFoldDB" id="A0AA35Q3W5"/>
<reference evidence="2" key="1">
    <citation type="submission" date="2023-01" db="EMBL/GenBank/DDBJ databases">
        <authorList>
            <person name="Piombo E."/>
        </authorList>
    </citation>
    <scope>NUCLEOTIDE SEQUENCE</scope>
</reference>
<organism evidence="2 3">
    <name type="scientific">Clonostachys chloroleuca</name>
    <dbReference type="NCBI Taxonomy" id="1926264"/>
    <lineage>
        <taxon>Eukaryota</taxon>
        <taxon>Fungi</taxon>
        <taxon>Dikarya</taxon>
        <taxon>Ascomycota</taxon>
        <taxon>Pezizomycotina</taxon>
        <taxon>Sordariomycetes</taxon>
        <taxon>Hypocreomycetidae</taxon>
        <taxon>Hypocreales</taxon>
        <taxon>Bionectriaceae</taxon>
        <taxon>Clonostachys</taxon>
    </lineage>
</organism>
<dbReference type="InterPro" id="IPR036770">
    <property type="entry name" value="Ankyrin_rpt-contain_sf"/>
</dbReference>
<accession>A0AA35Q3W5</accession>
<gene>
    <name evidence="2" type="ORF">CCHLO57077_00010019</name>
</gene>
<sequence length="419" mass="48496">MRTVYHLLHERRAHPRDETLPLNDIPLGDVNLIITMIDDANVMGFIHSQVERTEQDLPFDELSDALRNGKVWEKRRSIKHRLRHLQNWRDAHRLNENIPQGRAEEQSVGDEATRGEDDEMERANLSPFGRFPTDRCDLFRSPIWIAAFRGNSAILDIFQRHILSRVSFEFPDDQSYFEWAYENIQDAIWGAMVKKLGFIHQCAFPAQSTVLSASYFQAHHLWGYVLQPILLPHTSHIRFITDNFSFSSDTETGRQSRQRNQIAQYARYGNLAMVRHISGSSSKIRAGTHGRFGNPLYRACRGCFEDIVDFLLDRDVDHHDRVLTAANRAGCGGIMRKVLKRKITFETDFAPRELLVEIIKREDGPMLQLILEHGYMVTLGRYEEAMEMAVAHGLESMIDCLNGLEIVEDPPYFSERYNH</sequence>
<proteinExistence type="predicted"/>
<feature type="region of interest" description="Disordered" evidence="1">
    <location>
        <begin position="94"/>
        <end position="120"/>
    </location>
</feature>
<keyword evidence="3" id="KW-1185">Reference proteome</keyword>
<protein>
    <recommendedName>
        <fullName evidence="4">Ankyrin</fullName>
    </recommendedName>
</protein>
<evidence type="ECO:0000313" key="2">
    <source>
        <dbReference type="EMBL" id="CAI6090782.1"/>
    </source>
</evidence>
<evidence type="ECO:0008006" key="4">
    <source>
        <dbReference type="Google" id="ProtNLM"/>
    </source>
</evidence>
<dbReference type="Proteomes" id="UP001160390">
    <property type="component" value="Unassembled WGS sequence"/>
</dbReference>
<dbReference type="EMBL" id="CABFNP030001042">
    <property type="protein sequence ID" value="CAI6090782.1"/>
    <property type="molecule type" value="Genomic_DNA"/>
</dbReference>
<evidence type="ECO:0000313" key="3">
    <source>
        <dbReference type="Proteomes" id="UP001160390"/>
    </source>
</evidence>